<keyword evidence="2" id="KW-1185">Reference proteome</keyword>
<proteinExistence type="predicted"/>
<dbReference type="Proteomes" id="UP001216253">
    <property type="component" value="Unassembled WGS sequence"/>
</dbReference>
<name>A0ABT5WNU2_9SPHN</name>
<sequence length="146" mass="16393">MSSLPSPVPGLVLRYSFLWSHEAARGAEEGSKDRPCAVLLTIANRDGQDVVTVLPITHIMPENPDLAVEIPVKTKARLGLDGERSWIILGEANRFVWPGPDLRPVPGDAQRRVDYGHLPSVLYDLVREKWLQAYDQRQISQTIRTE</sequence>
<protein>
    <recommendedName>
        <fullName evidence="3">Growth inhibitor PemK</fullName>
    </recommendedName>
</protein>
<dbReference type="EMBL" id="JARESE010000006">
    <property type="protein sequence ID" value="MDE8650593.1"/>
    <property type="molecule type" value="Genomic_DNA"/>
</dbReference>
<gene>
    <name evidence="1" type="ORF">PYV00_02540</name>
</gene>
<dbReference type="RefSeq" id="WP_275226673.1">
    <property type="nucleotide sequence ID" value="NZ_JARESE010000006.1"/>
</dbReference>
<organism evidence="1 2">
    <name type="scientific">Novosphingobium album</name>
    <name type="common">ex Liu et al. 2023</name>
    <dbReference type="NCBI Taxonomy" id="3031130"/>
    <lineage>
        <taxon>Bacteria</taxon>
        <taxon>Pseudomonadati</taxon>
        <taxon>Pseudomonadota</taxon>
        <taxon>Alphaproteobacteria</taxon>
        <taxon>Sphingomonadales</taxon>
        <taxon>Sphingomonadaceae</taxon>
        <taxon>Novosphingobium</taxon>
    </lineage>
</organism>
<comment type="caution">
    <text evidence="1">The sequence shown here is derived from an EMBL/GenBank/DDBJ whole genome shotgun (WGS) entry which is preliminary data.</text>
</comment>
<evidence type="ECO:0000313" key="2">
    <source>
        <dbReference type="Proteomes" id="UP001216253"/>
    </source>
</evidence>
<accession>A0ABT5WNU2</accession>
<reference evidence="1 2" key="1">
    <citation type="submission" date="2023-03" db="EMBL/GenBank/DDBJ databases">
        <title>NovoSphingobium album sp. nov. isolated from polycyclic aromatic hydrocarbons- and heavy-metal polluted soil.</title>
        <authorList>
            <person name="Liu Z."/>
            <person name="Wang K."/>
        </authorList>
    </citation>
    <scope>NUCLEOTIDE SEQUENCE [LARGE SCALE GENOMIC DNA]</scope>
    <source>
        <strain evidence="1 2">H3SJ31-1</strain>
    </source>
</reference>
<evidence type="ECO:0008006" key="3">
    <source>
        <dbReference type="Google" id="ProtNLM"/>
    </source>
</evidence>
<evidence type="ECO:0000313" key="1">
    <source>
        <dbReference type="EMBL" id="MDE8650593.1"/>
    </source>
</evidence>